<dbReference type="Proteomes" id="UP000193642">
    <property type="component" value="Unassembled WGS sequence"/>
</dbReference>
<feature type="region of interest" description="Disordered" evidence="1">
    <location>
        <begin position="206"/>
        <end position="254"/>
    </location>
</feature>
<feature type="region of interest" description="Disordered" evidence="1">
    <location>
        <begin position="86"/>
        <end position="192"/>
    </location>
</feature>
<protein>
    <submittedName>
        <fullName evidence="2">Uncharacterized protein</fullName>
    </submittedName>
</protein>
<dbReference type="AlphaFoldDB" id="A0A1Y2CM06"/>
<evidence type="ECO:0000313" key="2">
    <source>
        <dbReference type="EMBL" id="ORY48033.1"/>
    </source>
</evidence>
<evidence type="ECO:0000256" key="1">
    <source>
        <dbReference type="SAM" id="MobiDB-lite"/>
    </source>
</evidence>
<accession>A0A1Y2CM06</accession>
<name>A0A1Y2CM06_9FUNG</name>
<organism evidence="2 3">
    <name type="scientific">Rhizoclosmatium globosum</name>
    <dbReference type="NCBI Taxonomy" id="329046"/>
    <lineage>
        <taxon>Eukaryota</taxon>
        <taxon>Fungi</taxon>
        <taxon>Fungi incertae sedis</taxon>
        <taxon>Chytridiomycota</taxon>
        <taxon>Chytridiomycota incertae sedis</taxon>
        <taxon>Chytridiomycetes</taxon>
        <taxon>Chytridiales</taxon>
        <taxon>Chytriomycetaceae</taxon>
        <taxon>Rhizoclosmatium</taxon>
    </lineage>
</organism>
<feature type="compositionally biased region" description="Low complexity" evidence="1">
    <location>
        <begin position="158"/>
        <end position="189"/>
    </location>
</feature>
<evidence type="ECO:0000313" key="3">
    <source>
        <dbReference type="Proteomes" id="UP000193642"/>
    </source>
</evidence>
<feature type="compositionally biased region" description="Low complexity" evidence="1">
    <location>
        <begin position="49"/>
        <end position="60"/>
    </location>
</feature>
<reference evidence="2 3" key="1">
    <citation type="submission" date="2016-07" db="EMBL/GenBank/DDBJ databases">
        <title>Pervasive Adenine N6-methylation of Active Genes in Fungi.</title>
        <authorList>
            <consortium name="DOE Joint Genome Institute"/>
            <person name="Mondo S.J."/>
            <person name="Dannebaum R.O."/>
            <person name="Kuo R.C."/>
            <person name="Labutti K."/>
            <person name="Haridas S."/>
            <person name="Kuo A."/>
            <person name="Salamov A."/>
            <person name="Ahrendt S.R."/>
            <person name="Lipzen A."/>
            <person name="Sullivan W."/>
            <person name="Andreopoulos W.B."/>
            <person name="Clum A."/>
            <person name="Lindquist E."/>
            <person name="Daum C."/>
            <person name="Ramamoorthy G.K."/>
            <person name="Gryganskyi A."/>
            <person name="Culley D."/>
            <person name="Magnuson J.K."/>
            <person name="James T.Y."/>
            <person name="O'Malley M.A."/>
            <person name="Stajich J.E."/>
            <person name="Spatafora J.W."/>
            <person name="Visel A."/>
            <person name="Grigoriev I.V."/>
        </authorList>
    </citation>
    <scope>NUCLEOTIDE SEQUENCE [LARGE SCALE GENOMIC DNA]</scope>
    <source>
        <strain evidence="2 3">JEL800</strain>
    </source>
</reference>
<feature type="region of interest" description="Disordered" evidence="1">
    <location>
        <begin position="1"/>
        <end position="71"/>
    </location>
</feature>
<proteinExistence type="predicted"/>
<feature type="compositionally biased region" description="Polar residues" evidence="1">
    <location>
        <begin position="8"/>
        <end position="29"/>
    </location>
</feature>
<dbReference type="OrthoDB" id="2162272at2759"/>
<sequence length="588" mass="63256">MSDLHNPFVTTDQRQQTQTPLSSANPFASQGQQQQQLSSNPFNPFNVSTATTPTPNPFANQASYPVQPLQPILPNNQIQSQFQPRNTVTPTLHDPFTSLSYQLSPALPQPQPSAPALPPRRAPHHRSPSQASDLPPAYSSPTSSPPRSISPAPPPAFNQPQNLTSSTSTSHNDLSTSSSDLLRQQQSHQKQLEEDELLARRLVQEESAALRRTPRDTTTAAAGPTDVPPRRTSLPTHTRSQSQDRHRGVSSDPANDAELARILQEEEDAAFAEEIASQEGSGYGGGGGGGGVMGGRSEARRGSSQSGNGGYYYGASSQQQPPPPPARVVTRRNTDTGGNGGFFSVTGTPSRMAFRRASMRESPVPSFGAPVRSPGGAVGKPGHYSPFEVEANRASRFLGGEYRDLDVCFWGGECVTVLEGADVLYYVNLVGCVVAGGRDGVWEVVLQRNSAEGDNVYQMRETFKGKVFQVYDPVSGKAVNCARGGKNGAQLAFTTLTGLEKLLWVEGEMRVMPEAPKGLFGKLTRRESATRVLGQDGGDLDLCGYIVREEGDRDFELRRFRIRVGGRGLGRLDLVVASFIGNVLLGSS</sequence>
<feature type="compositionally biased region" description="Polar residues" evidence="1">
    <location>
        <begin position="37"/>
        <end position="48"/>
    </location>
</feature>
<feature type="region of interest" description="Disordered" evidence="1">
    <location>
        <begin position="276"/>
        <end position="345"/>
    </location>
</feature>
<gene>
    <name evidence="2" type="ORF">BCR33DRAFT_714481</name>
</gene>
<feature type="compositionally biased region" description="Pro residues" evidence="1">
    <location>
        <begin position="107"/>
        <end position="120"/>
    </location>
</feature>
<keyword evidence="3" id="KW-1185">Reference proteome</keyword>
<feature type="compositionally biased region" description="Low complexity" evidence="1">
    <location>
        <begin position="216"/>
        <end position="225"/>
    </location>
</feature>
<feature type="compositionally biased region" description="Low complexity" evidence="1">
    <location>
        <begin position="135"/>
        <end position="150"/>
    </location>
</feature>
<feature type="compositionally biased region" description="Gly residues" evidence="1">
    <location>
        <begin position="281"/>
        <end position="294"/>
    </location>
</feature>
<dbReference type="EMBL" id="MCGO01000012">
    <property type="protein sequence ID" value="ORY48033.1"/>
    <property type="molecule type" value="Genomic_DNA"/>
</dbReference>
<comment type="caution">
    <text evidence="2">The sequence shown here is derived from an EMBL/GenBank/DDBJ whole genome shotgun (WGS) entry which is preliminary data.</text>
</comment>